<evidence type="ECO:0000313" key="1">
    <source>
        <dbReference type="EMBL" id="KAJ7721871.1"/>
    </source>
</evidence>
<dbReference type="SUPFAM" id="SSF48452">
    <property type="entry name" value="TPR-like"/>
    <property type="match status" value="2"/>
</dbReference>
<dbReference type="EMBL" id="JARKIB010000225">
    <property type="protein sequence ID" value="KAJ7721871.1"/>
    <property type="molecule type" value="Genomic_DNA"/>
</dbReference>
<dbReference type="CDD" id="cd21037">
    <property type="entry name" value="MLKL_NTD"/>
    <property type="match status" value="1"/>
</dbReference>
<proteinExistence type="predicted"/>
<sequence length="955" mass="106839">MPRKPTLFENHITNLAAYLEPALSLLTNLNHVFETPFVLPILQTVQSLIGTVQIVKRNRASCVQLLENLHPIFFAIVDLHLKSATIGSLPPASLHHIGQFADPLNKIRTFGDAQLDGNKLKIKHFFRQNEMSTLFKDCQTGLLQAQEAFKIEISTLNFTTIEEMKQKAEQMHEELIEVISTLSDGSTSDRSSSLYPGFNGSHNRFFISAESVVTSTELAGLVGLHIGLEPAADSTKPVVNYFARQPRSLLILDNLETPWEPLQARRGVEEFLSLLADITNLALVTITDKVQITMRGSERPGQVPWSHPFLQPLQPLSDVAARQIFVDITDDVRDSEELNKLLRFTDNLPLAVDLVAHLVDYEGLSSVLTRWETERTSLLAAGYNRESNLDISIATSISGPRLTPEAKQLLGLLSILPDGLSDVELVQANLPIPDIRSCKSILLATSLAYSNTKGRLCSLTPIREYMQKFSPPSSFLTKPLCNYFHSLLQLYQKYNGVQLGGVVSQITANRGNLEQVLLRRLQIGDPDLVDTIRCTISLNSFTRITGSRSILLDLVPSTFPQPLDHQLAARFGTEVLMSYTEHSVDMVQGLIRDVEAHFRHIHDPVLQSKFWRAAGSFFIEHDPSTAMQHFERGLTMSGQNGDINEQCNILLGIAQLKLRNGSYSTAQIYCSKAQRLAHLALRVMALCSKSFGNYQQSLGLLHQAQDILRSTQAEVYMLKSEYMEAREIYNQLVEHTSVDQHVETYAYALLNMAEIDAMIGGSEDDIRYNLDVVRKVLYSVYPPAIIHCDIISAELELRKGNRIFAWAAFQENLKVALGSHSEVVCFCLERLANTRRWGVVDSNWPAVYLAFAHHSRDKLSLCKAYLFLGDQFSSSMDEETAHNLYIVALEGFTSLDVHCSRAHCMLRLGDIVNMCGDKSKAAELWGAARPLFERSSQADVLVELDTRLPAKNIGY</sequence>
<protein>
    <recommendedName>
        <fullName evidence="3">TPR-like protein</fullName>
    </recommendedName>
</protein>
<name>A0AAD7MLM9_9AGAR</name>
<dbReference type="InterPro" id="IPR011990">
    <property type="entry name" value="TPR-like_helical_dom_sf"/>
</dbReference>
<dbReference type="Proteomes" id="UP001215598">
    <property type="component" value="Unassembled WGS sequence"/>
</dbReference>
<organism evidence="1 2">
    <name type="scientific">Mycena metata</name>
    <dbReference type="NCBI Taxonomy" id="1033252"/>
    <lineage>
        <taxon>Eukaryota</taxon>
        <taxon>Fungi</taxon>
        <taxon>Dikarya</taxon>
        <taxon>Basidiomycota</taxon>
        <taxon>Agaricomycotina</taxon>
        <taxon>Agaricomycetes</taxon>
        <taxon>Agaricomycetidae</taxon>
        <taxon>Agaricales</taxon>
        <taxon>Marasmiineae</taxon>
        <taxon>Mycenaceae</taxon>
        <taxon>Mycena</taxon>
    </lineage>
</organism>
<evidence type="ECO:0000313" key="2">
    <source>
        <dbReference type="Proteomes" id="UP001215598"/>
    </source>
</evidence>
<reference evidence="1" key="1">
    <citation type="submission" date="2023-03" db="EMBL/GenBank/DDBJ databases">
        <title>Massive genome expansion in bonnet fungi (Mycena s.s.) driven by repeated elements and novel gene families across ecological guilds.</title>
        <authorList>
            <consortium name="Lawrence Berkeley National Laboratory"/>
            <person name="Harder C.B."/>
            <person name="Miyauchi S."/>
            <person name="Viragh M."/>
            <person name="Kuo A."/>
            <person name="Thoen E."/>
            <person name="Andreopoulos B."/>
            <person name="Lu D."/>
            <person name="Skrede I."/>
            <person name="Drula E."/>
            <person name="Henrissat B."/>
            <person name="Morin E."/>
            <person name="Kohler A."/>
            <person name="Barry K."/>
            <person name="LaButti K."/>
            <person name="Morin E."/>
            <person name="Salamov A."/>
            <person name="Lipzen A."/>
            <person name="Mereny Z."/>
            <person name="Hegedus B."/>
            <person name="Baldrian P."/>
            <person name="Stursova M."/>
            <person name="Weitz H."/>
            <person name="Taylor A."/>
            <person name="Grigoriev I.V."/>
            <person name="Nagy L.G."/>
            <person name="Martin F."/>
            <person name="Kauserud H."/>
        </authorList>
    </citation>
    <scope>NUCLEOTIDE SEQUENCE</scope>
    <source>
        <strain evidence="1">CBHHK182m</strain>
    </source>
</reference>
<dbReference type="InterPro" id="IPR059179">
    <property type="entry name" value="MLKL-like_MCAfunc"/>
</dbReference>
<comment type="caution">
    <text evidence="1">The sequence shown here is derived from an EMBL/GenBank/DDBJ whole genome shotgun (WGS) entry which is preliminary data.</text>
</comment>
<keyword evidence="2" id="KW-1185">Reference proteome</keyword>
<evidence type="ECO:0008006" key="3">
    <source>
        <dbReference type="Google" id="ProtNLM"/>
    </source>
</evidence>
<dbReference type="Gene3D" id="1.25.40.10">
    <property type="entry name" value="Tetratricopeptide repeat domain"/>
    <property type="match status" value="1"/>
</dbReference>
<accession>A0AAD7MLM9</accession>
<gene>
    <name evidence="1" type="ORF">B0H16DRAFT_1790123</name>
</gene>
<dbReference type="AlphaFoldDB" id="A0AAD7MLM9"/>